<reference evidence="1" key="1">
    <citation type="submission" date="2021-06" db="EMBL/GenBank/DDBJ databases">
        <authorList>
            <person name="Hodson N. C."/>
            <person name="Mongue J. A."/>
            <person name="Jaron S. K."/>
        </authorList>
    </citation>
    <scope>NUCLEOTIDE SEQUENCE</scope>
</reference>
<accession>A0A8J2JYU4</accession>
<sequence length="20" mass="2248">MKKVPIAFDIVAGEIALFRE</sequence>
<comment type="caution">
    <text evidence="1">The sequence shown here is derived from an EMBL/GenBank/DDBJ whole genome shotgun (WGS) entry which is preliminary data.</text>
</comment>
<evidence type="ECO:0000313" key="2">
    <source>
        <dbReference type="Proteomes" id="UP000708208"/>
    </source>
</evidence>
<gene>
    <name evidence="1" type="ORF">AFUS01_LOCUS17826</name>
</gene>
<dbReference type="EMBL" id="CAJVCH010173042">
    <property type="protein sequence ID" value="CAG7729087.1"/>
    <property type="molecule type" value="Genomic_DNA"/>
</dbReference>
<name>A0A8J2JYU4_9HEXA</name>
<proteinExistence type="predicted"/>
<organism evidence="1 2">
    <name type="scientific">Allacma fusca</name>
    <dbReference type="NCBI Taxonomy" id="39272"/>
    <lineage>
        <taxon>Eukaryota</taxon>
        <taxon>Metazoa</taxon>
        <taxon>Ecdysozoa</taxon>
        <taxon>Arthropoda</taxon>
        <taxon>Hexapoda</taxon>
        <taxon>Collembola</taxon>
        <taxon>Symphypleona</taxon>
        <taxon>Sminthuridae</taxon>
        <taxon>Allacma</taxon>
    </lineage>
</organism>
<dbReference type="Proteomes" id="UP000708208">
    <property type="component" value="Unassembled WGS sequence"/>
</dbReference>
<dbReference type="AlphaFoldDB" id="A0A8J2JYU4"/>
<keyword evidence="2" id="KW-1185">Reference proteome</keyword>
<feature type="non-terminal residue" evidence="1">
    <location>
        <position position="1"/>
    </location>
</feature>
<protein>
    <submittedName>
        <fullName evidence="1">Uncharacterized protein</fullName>
    </submittedName>
</protein>
<evidence type="ECO:0000313" key="1">
    <source>
        <dbReference type="EMBL" id="CAG7729087.1"/>
    </source>
</evidence>